<protein>
    <submittedName>
        <fullName evidence="2">DUF554 domain-containing protein</fullName>
    </submittedName>
</protein>
<feature type="transmembrane region" description="Helical" evidence="1">
    <location>
        <begin position="32"/>
        <end position="49"/>
    </location>
</feature>
<keyword evidence="1" id="KW-1133">Transmembrane helix</keyword>
<dbReference type="InterPro" id="IPR007563">
    <property type="entry name" value="DUF554"/>
</dbReference>
<dbReference type="Proteomes" id="UP000886876">
    <property type="component" value="Unassembled WGS sequence"/>
</dbReference>
<proteinExistence type="predicted"/>
<dbReference type="EMBL" id="DVJS01000011">
    <property type="protein sequence ID" value="HIS96435.1"/>
    <property type="molecule type" value="Genomic_DNA"/>
</dbReference>
<feature type="transmembrane region" description="Helical" evidence="1">
    <location>
        <begin position="94"/>
        <end position="116"/>
    </location>
</feature>
<keyword evidence="1" id="KW-0472">Membrane</keyword>
<name>A0A9D1G325_9FIRM</name>
<feature type="transmembrane region" description="Helical" evidence="1">
    <location>
        <begin position="185"/>
        <end position="202"/>
    </location>
</feature>
<comment type="caution">
    <text evidence="2">The sequence shown here is derived from an EMBL/GenBank/DDBJ whole genome shotgun (WGS) entry which is preliminary data.</text>
</comment>
<keyword evidence="1" id="KW-0812">Transmembrane</keyword>
<reference evidence="2" key="1">
    <citation type="submission" date="2020-10" db="EMBL/GenBank/DDBJ databases">
        <authorList>
            <person name="Gilroy R."/>
        </authorList>
    </citation>
    <scope>NUCLEOTIDE SEQUENCE</scope>
    <source>
        <strain evidence="2">ChiHecec3B27-6122</strain>
    </source>
</reference>
<feature type="transmembrane region" description="Helical" evidence="1">
    <location>
        <begin position="209"/>
        <end position="229"/>
    </location>
</feature>
<dbReference type="PANTHER" id="PTHR36111:SF2">
    <property type="entry name" value="INNER MEMBRANE PROTEIN"/>
    <property type="match status" value="1"/>
</dbReference>
<evidence type="ECO:0000313" key="3">
    <source>
        <dbReference type="Proteomes" id="UP000886876"/>
    </source>
</evidence>
<evidence type="ECO:0000256" key="1">
    <source>
        <dbReference type="SAM" id="Phobius"/>
    </source>
</evidence>
<dbReference type="Pfam" id="PF04474">
    <property type="entry name" value="DUF554"/>
    <property type="match status" value="1"/>
</dbReference>
<accession>A0A9D1G325</accession>
<feature type="transmembrane region" description="Helical" evidence="1">
    <location>
        <begin position="56"/>
        <end position="74"/>
    </location>
</feature>
<evidence type="ECO:0000313" key="2">
    <source>
        <dbReference type="EMBL" id="HIS96435.1"/>
    </source>
</evidence>
<dbReference type="AlphaFoldDB" id="A0A9D1G325"/>
<gene>
    <name evidence="2" type="ORF">IAD42_00505</name>
</gene>
<organism evidence="2 3">
    <name type="scientific">Candidatus Scatomorpha pullistercoris</name>
    <dbReference type="NCBI Taxonomy" id="2840929"/>
    <lineage>
        <taxon>Bacteria</taxon>
        <taxon>Bacillati</taxon>
        <taxon>Bacillota</taxon>
        <taxon>Clostridia</taxon>
        <taxon>Eubacteriales</taxon>
        <taxon>Candidatus Scatomorpha</taxon>
    </lineage>
</organism>
<feature type="transmembrane region" description="Helical" evidence="1">
    <location>
        <begin position="137"/>
        <end position="165"/>
    </location>
</feature>
<reference evidence="2" key="2">
    <citation type="journal article" date="2021" name="PeerJ">
        <title>Extensive microbial diversity within the chicken gut microbiome revealed by metagenomics and culture.</title>
        <authorList>
            <person name="Gilroy R."/>
            <person name="Ravi A."/>
            <person name="Getino M."/>
            <person name="Pursley I."/>
            <person name="Horton D.L."/>
            <person name="Alikhan N.F."/>
            <person name="Baker D."/>
            <person name="Gharbi K."/>
            <person name="Hall N."/>
            <person name="Watson M."/>
            <person name="Adriaenssens E.M."/>
            <person name="Foster-Nyarko E."/>
            <person name="Jarju S."/>
            <person name="Secka A."/>
            <person name="Antonio M."/>
            <person name="Oren A."/>
            <person name="Chaudhuri R.R."/>
            <person name="La Ragione R."/>
            <person name="Hildebrand F."/>
            <person name="Pallen M.J."/>
        </authorList>
    </citation>
    <scope>NUCLEOTIDE SEQUENCE</scope>
    <source>
        <strain evidence="2">ChiHecec3B27-6122</strain>
    </source>
</reference>
<sequence>MLGVLANAGAVLVGGSVGLAFRGKINEKYTSALMAALALVSFGLGIICVVGTSDTLCLIICVAVGTLLGELIRIDDRVERLGQLAEKKLAGSDGGFAQAFVSCSILFCVGSMAVMGSVEAGINDNNSILYAKAVLDLVASLAFGAGLGAGVIASAACVLICEGALTLLASAVAPYLTDRVVTEMSAVGGVLLLGLSINLLGLGKERLKVANMLPAVFLPVGYLPLYDWISGLI</sequence>
<dbReference type="PANTHER" id="PTHR36111">
    <property type="entry name" value="INNER MEMBRANE PROTEIN-RELATED"/>
    <property type="match status" value="1"/>
</dbReference>